<dbReference type="GO" id="GO:0043527">
    <property type="term" value="C:tRNA methyltransferase complex"/>
    <property type="evidence" value="ECO:0007669"/>
    <property type="project" value="TreeGrafter"/>
</dbReference>
<dbReference type="SUPFAM" id="SSF50978">
    <property type="entry name" value="WD40 repeat-like"/>
    <property type="match status" value="1"/>
</dbReference>
<feature type="repeat" description="WD" evidence="7">
    <location>
        <begin position="184"/>
        <end position="226"/>
    </location>
</feature>
<gene>
    <name evidence="9" type="primary">WDR4</name>
</gene>
<dbReference type="InterPro" id="IPR019775">
    <property type="entry name" value="WD40_repeat_CS"/>
</dbReference>
<dbReference type="Gene3D" id="2.130.10.10">
    <property type="entry name" value="YVTN repeat-like/Quinoprotein amine dehydrogenase"/>
    <property type="match status" value="1"/>
</dbReference>
<evidence type="ECO:0000313" key="9">
    <source>
        <dbReference type="Ensembl" id="ENSSAUP00010055420.1"/>
    </source>
</evidence>
<feature type="region of interest" description="Disordered" evidence="8">
    <location>
        <begin position="382"/>
        <end position="414"/>
    </location>
</feature>
<dbReference type="Ensembl" id="ENSSAUT00010058237.1">
    <property type="protein sequence ID" value="ENSSAUP00010055425.1"/>
    <property type="gene ID" value="ENSSAUG00010022796.1"/>
</dbReference>
<evidence type="ECO:0000256" key="4">
    <source>
        <dbReference type="ARBA" id="ARBA00022737"/>
    </source>
</evidence>
<evidence type="ECO:0000313" key="10">
    <source>
        <dbReference type="Proteomes" id="UP000472265"/>
    </source>
</evidence>
<organism evidence="9 10">
    <name type="scientific">Sparus aurata</name>
    <name type="common">Gilthead sea bream</name>
    <dbReference type="NCBI Taxonomy" id="8175"/>
    <lineage>
        <taxon>Eukaryota</taxon>
        <taxon>Metazoa</taxon>
        <taxon>Chordata</taxon>
        <taxon>Craniata</taxon>
        <taxon>Vertebrata</taxon>
        <taxon>Euteleostomi</taxon>
        <taxon>Actinopterygii</taxon>
        <taxon>Neopterygii</taxon>
        <taxon>Teleostei</taxon>
        <taxon>Neoteleostei</taxon>
        <taxon>Acanthomorphata</taxon>
        <taxon>Eupercaria</taxon>
        <taxon>Spariformes</taxon>
        <taxon>Sparidae</taxon>
        <taxon>Sparus</taxon>
    </lineage>
</organism>
<dbReference type="Pfam" id="PF00400">
    <property type="entry name" value="WD40"/>
    <property type="match status" value="2"/>
</dbReference>
<dbReference type="PANTHER" id="PTHR16288">
    <property type="entry name" value="WD40 REPEAT PROTEIN 4"/>
    <property type="match status" value="1"/>
</dbReference>
<evidence type="ECO:0000256" key="5">
    <source>
        <dbReference type="ARBA" id="ARBA00023242"/>
    </source>
</evidence>
<dbReference type="HAMAP" id="MF_03056">
    <property type="entry name" value="TRM82"/>
    <property type="match status" value="1"/>
</dbReference>
<dbReference type="PROSITE" id="PS50082">
    <property type="entry name" value="WD_REPEATS_2"/>
    <property type="match status" value="1"/>
</dbReference>
<sequence>MAAVGFCGDWFIFTCDTKLVAVHSKQSREPFVFDCSAAEKRPKNPKDENNSDGGSEETGSDKVLAFTVSPSGKLLALTDDNKRLFLLHCEPSWRCISTRFVVRRCTSLRFSQAEDQLLAADKSGDVYSFSVVEPQKEGELKMGHLSMLLAVTMSPDDRFIITADRDEKIRVSHLRSPYNIQSFCLGHTQFVSALLVPPGHPHWLLSGSGDGTLKLWEFESGRKLQSCDLTEPEETPSTEADEQKKPSVCRISSSPDARYVAVQCERVSTLHFFTLDQKAEEKLVPHSRLLLPHCPLDVTFDPEGRLWALMDSRDSPLQIYSHRGDSWECDADSPELRRVTEALKPHGETLEASSKSSSRFEHLYKVTFDNVTAYLQKKQQRLEEQQLKRTKTPTANGNKKAKRERSEAASQSST</sequence>
<dbReference type="AlphaFoldDB" id="A0A671XWT1"/>
<evidence type="ECO:0000256" key="7">
    <source>
        <dbReference type="PROSITE-ProRule" id="PRU00221"/>
    </source>
</evidence>
<dbReference type="Ensembl" id="ENSSAUT00010058217.1">
    <property type="protein sequence ID" value="ENSSAUP00010055405.1"/>
    <property type="gene ID" value="ENSSAUG00010022796.1"/>
</dbReference>
<evidence type="ECO:0000256" key="1">
    <source>
        <dbReference type="ARBA" id="ARBA00004123"/>
    </source>
</evidence>
<evidence type="ECO:0000256" key="6">
    <source>
        <dbReference type="HAMAP-Rule" id="MF_03056"/>
    </source>
</evidence>
<name>A0A671XWT1_SPAAU</name>
<dbReference type="PROSITE" id="PS00678">
    <property type="entry name" value="WD_REPEATS_1"/>
    <property type="match status" value="1"/>
</dbReference>
<dbReference type="SMART" id="SM00320">
    <property type="entry name" value="WD40"/>
    <property type="match status" value="3"/>
</dbReference>
<comment type="function">
    <text evidence="6">Required for the formation of N(7)-methylguanine at position 46 (m7G46) in tRNA. In the complex, it is required to stabilize and induce conformational changes of the catalytic subunit.</text>
</comment>
<dbReference type="UniPathway" id="UPA00989"/>
<feature type="region of interest" description="Disordered" evidence="8">
    <location>
        <begin position="39"/>
        <end position="59"/>
    </location>
</feature>
<dbReference type="InterPro" id="IPR028884">
    <property type="entry name" value="Trm82"/>
</dbReference>
<comment type="subcellular location">
    <subcellularLocation>
        <location evidence="1 6">Nucleus</location>
    </subcellularLocation>
</comment>
<reference evidence="9" key="2">
    <citation type="submission" date="2025-05" db="UniProtKB">
        <authorList>
            <consortium name="Ensembl"/>
        </authorList>
    </citation>
    <scope>IDENTIFICATION</scope>
</reference>
<dbReference type="GO" id="GO:0005829">
    <property type="term" value="C:cytosol"/>
    <property type="evidence" value="ECO:0007669"/>
    <property type="project" value="TreeGrafter"/>
</dbReference>
<dbReference type="Ensembl" id="ENSSAUT00010058250.1">
    <property type="protein sequence ID" value="ENSSAUP00010055438.1"/>
    <property type="gene ID" value="ENSSAUG00010022796.1"/>
</dbReference>
<dbReference type="GO" id="GO:0106004">
    <property type="term" value="P:tRNA (guanine-N7)-methylation"/>
    <property type="evidence" value="ECO:0007669"/>
    <property type="project" value="UniProtKB-UniRule"/>
</dbReference>
<dbReference type="PANTHER" id="PTHR16288:SF0">
    <property type="entry name" value="TRNA (GUANINE-N(7)-)-METHYLTRANSFERASE NON-CATALYTIC SUBUNIT WDR4"/>
    <property type="match status" value="1"/>
</dbReference>
<dbReference type="Proteomes" id="UP000472265">
    <property type="component" value="Chromosome 9"/>
</dbReference>
<keyword evidence="3 6" id="KW-0819">tRNA processing</keyword>
<accession>A0A671XWT1</accession>
<feature type="region of interest" description="Disordered" evidence="8">
    <location>
        <begin position="227"/>
        <end position="248"/>
    </location>
</feature>
<keyword evidence="2 6" id="KW-0853">WD repeat</keyword>
<dbReference type="InterPro" id="IPR036322">
    <property type="entry name" value="WD40_repeat_dom_sf"/>
</dbReference>
<dbReference type="InterPro" id="IPR015943">
    <property type="entry name" value="WD40/YVTN_repeat-like_dom_sf"/>
</dbReference>
<protein>
    <submittedName>
        <fullName evidence="9">WD repeat domain 4</fullName>
    </submittedName>
</protein>
<dbReference type="Ensembl" id="ENSSAUT00010058221.1">
    <property type="protein sequence ID" value="ENSSAUP00010055409.1"/>
    <property type="gene ID" value="ENSSAUG00010022796.1"/>
</dbReference>
<keyword evidence="4 6" id="KW-0677">Repeat</keyword>
<dbReference type="GeneTree" id="ENSGT00390000012174"/>
<keyword evidence="10" id="KW-1185">Reference proteome</keyword>
<dbReference type="Ensembl" id="ENSSAUT00010058209.1">
    <property type="protein sequence ID" value="ENSSAUP00010055397.1"/>
    <property type="gene ID" value="ENSSAUG00010022796.1"/>
</dbReference>
<evidence type="ECO:0000256" key="3">
    <source>
        <dbReference type="ARBA" id="ARBA00022694"/>
    </source>
</evidence>
<evidence type="ECO:0000256" key="2">
    <source>
        <dbReference type="ARBA" id="ARBA00022574"/>
    </source>
</evidence>
<dbReference type="GO" id="GO:0005634">
    <property type="term" value="C:nucleus"/>
    <property type="evidence" value="ECO:0007669"/>
    <property type="project" value="UniProtKB-SubCell"/>
</dbReference>
<dbReference type="Ensembl" id="ENSSAUT00010058225.1">
    <property type="protein sequence ID" value="ENSSAUP00010055413.1"/>
    <property type="gene ID" value="ENSSAUG00010022796.1"/>
</dbReference>
<dbReference type="PROSITE" id="PS50294">
    <property type="entry name" value="WD_REPEATS_REGION"/>
    <property type="match status" value="1"/>
</dbReference>
<evidence type="ECO:0000256" key="8">
    <source>
        <dbReference type="SAM" id="MobiDB-lite"/>
    </source>
</evidence>
<proteinExistence type="inferred from homology"/>
<dbReference type="Ensembl" id="ENSSAUT00010058232.1">
    <property type="protein sequence ID" value="ENSSAUP00010055420.1"/>
    <property type="gene ID" value="ENSSAUG00010022796.1"/>
</dbReference>
<dbReference type="Ensembl" id="ENSSAUT00010058213.1">
    <property type="protein sequence ID" value="ENSSAUP00010055401.1"/>
    <property type="gene ID" value="ENSSAUG00010022796.1"/>
</dbReference>
<feature type="compositionally biased region" description="Basic and acidic residues" evidence="8">
    <location>
        <begin position="39"/>
        <end position="49"/>
    </location>
</feature>
<dbReference type="InterPro" id="IPR001680">
    <property type="entry name" value="WD40_rpt"/>
</dbReference>
<dbReference type="OMA" id="DCIPVVY"/>
<comment type="pathway">
    <text evidence="6">tRNA modification; N(7)-methylguanine-tRNA biosynthesis.</text>
</comment>
<keyword evidence="5 6" id="KW-0539">Nucleus</keyword>
<reference evidence="9" key="1">
    <citation type="submission" date="2021-04" db="EMBL/GenBank/DDBJ databases">
        <authorList>
            <consortium name="Wellcome Sanger Institute Data Sharing"/>
        </authorList>
    </citation>
    <scope>NUCLEOTIDE SEQUENCE [LARGE SCALE GENOMIC DNA]</scope>
</reference>
<feature type="compositionally biased region" description="Acidic residues" evidence="8">
    <location>
        <begin position="230"/>
        <end position="240"/>
    </location>
</feature>
<comment type="similarity">
    <text evidence="6">Belongs to the WD repeat TRM82 family.</text>
</comment>
<dbReference type="Ensembl" id="ENSSAUT00010058243.1">
    <property type="protein sequence ID" value="ENSSAUP00010055431.1"/>
    <property type="gene ID" value="ENSSAUG00010022796.1"/>
</dbReference>